<protein>
    <submittedName>
        <fullName evidence="1">Uncharacterized protein</fullName>
    </submittedName>
</protein>
<evidence type="ECO:0000313" key="2">
    <source>
        <dbReference type="Proteomes" id="UP000014174"/>
    </source>
</evidence>
<comment type="caution">
    <text evidence="1">The sequence shown here is derived from an EMBL/GenBank/DDBJ whole genome shotgun (WGS) entry which is preliminary data.</text>
</comment>
<evidence type="ECO:0000313" key="1">
    <source>
        <dbReference type="EMBL" id="EOR95038.1"/>
    </source>
</evidence>
<dbReference type="eggNOG" id="ENOG50338E8">
    <property type="taxonomic scope" value="Bacteria"/>
</dbReference>
<keyword evidence="2" id="KW-1185">Reference proteome</keyword>
<proteinExistence type="predicted"/>
<reference evidence="1 2" key="1">
    <citation type="journal article" date="2013" name="Genome Announc.">
        <title>Draft Genome Sequence of Arcticibacter svalbardensis Strain MN12-7T, a Member of the Family Sphingobacteriaceae Isolated from an Arctic Soil Sample.</title>
        <authorList>
            <person name="Shivaji S."/>
            <person name="Ara S."/>
            <person name="Prasad S."/>
            <person name="Manasa B.P."/>
            <person name="Begum Z."/>
            <person name="Singh A."/>
            <person name="Kumar Pinnaka A."/>
        </authorList>
    </citation>
    <scope>NUCLEOTIDE SEQUENCE [LARGE SCALE GENOMIC DNA]</scope>
    <source>
        <strain evidence="1 2">MN12-7</strain>
    </source>
</reference>
<name>R9GTL7_9SPHI</name>
<dbReference type="STRING" id="1150600.ADIARSV_1822"/>
<organism evidence="1 2">
    <name type="scientific">Arcticibacter svalbardensis MN12-7</name>
    <dbReference type="NCBI Taxonomy" id="1150600"/>
    <lineage>
        <taxon>Bacteria</taxon>
        <taxon>Pseudomonadati</taxon>
        <taxon>Bacteroidota</taxon>
        <taxon>Sphingobacteriia</taxon>
        <taxon>Sphingobacteriales</taxon>
        <taxon>Sphingobacteriaceae</taxon>
        <taxon>Arcticibacter</taxon>
    </lineage>
</organism>
<dbReference type="EMBL" id="AQPN01000069">
    <property type="protein sequence ID" value="EOR95038.1"/>
    <property type="molecule type" value="Genomic_DNA"/>
</dbReference>
<sequence>MNANAYTDEKNISRYGDSLDILVPEYEKKQSMIYTLGDYSFYITAYLNNGEPLLYIENGESNQYGHIAKYYYLNKGKVILFKENHHNESIDFAYQSKKEYFRNNILFFAESKKGNNSSDFNAAPYAPTKGANLDLDSTVSFMTDALKREGKFNLVFEGITEDSRVRYIVLSRPGLGTYRTVIRVEKEDEFITELVSNTEKFIGDKLHLDFDIIDDEAVYKSGSIN</sequence>
<dbReference type="Proteomes" id="UP000014174">
    <property type="component" value="Unassembled WGS sequence"/>
</dbReference>
<gene>
    <name evidence="1" type="ORF">ADIARSV_1822</name>
</gene>
<accession>R9GTL7</accession>
<dbReference type="AlphaFoldDB" id="R9GTL7"/>